<evidence type="ECO:0000256" key="2">
    <source>
        <dbReference type="SAM" id="SignalP"/>
    </source>
</evidence>
<protein>
    <submittedName>
        <fullName evidence="3">Uncharacterized protein</fullName>
    </submittedName>
</protein>
<dbReference type="Proteomes" id="UP001634394">
    <property type="component" value="Unassembled WGS sequence"/>
</dbReference>
<keyword evidence="4" id="KW-1185">Reference proteome</keyword>
<organism evidence="3 4">
    <name type="scientific">Sinanodonta woodiana</name>
    <name type="common">Chinese pond mussel</name>
    <name type="synonym">Anodonta woodiana</name>
    <dbReference type="NCBI Taxonomy" id="1069815"/>
    <lineage>
        <taxon>Eukaryota</taxon>
        <taxon>Metazoa</taxon>
        <taxon>Spiralia</taxon>
        <taxon>Lophotrochozoa</taxon>
        <taxon>Mollusca</taxon>
        <taxon>Bivalvia</taxon>
        <taxon>Autobranchia</taxon>
        <taxon>Heteroconchia</taxon>
        <taxon>Palaeoheterodonta</taxon>
        <taxon>Unionida</taxon>
        <taxon>Unionoidea</taxon>
        <taxon>Unionidae</taxon>
        <taxon>Unioninae</taxon>
        <taxon>Sinanodonta</taxon>
    </lineage>
</organism>
<feature type="region of interest" description="Disordered" evidence="1">
    <location>
        <begin position="30"/>
        <end position="66"/>
    </location>
</feature>
<gene>
    <name evidence="3" type="ORF">ACJMK2_007342</name>
</gene>
<dbReference type="EMBL" id="JBJQND010000011">
    <property type="protein sequence ID" value="KAL3861305.1"/>
    <property type="molecule type" value="Genomic_DNA"/>
</dbReference>
<evidence type="ECO:0000313" key="3">
    <source>
        <dbReference type="EMBL" id="KAL3861305.1"/>
    </source>
</evidence>
<evidence type="ECO:0000313" key="4">
    <source>
        <dbReference type="Proteomes" id="UP001634394"/>
    </source>
</evidence>
<reference evidence="3 4" key="1">
    <citation type="submission" date="2024-11" db="EMBL/GenBank/DDBJ databases">
        <title>Chromosome-level genome assembly of the freshwater bivalve Anodonta woodiana.</title>
        <authorList>
            <person name="Chen X."/>
        </authorList>
    </citation>
    <scope>NUCLEOTIDE SEQUENCE [LARGE SCALE GENOMIC DNA]</scope>
    <source>
        <strain evidence="3">MN2024</strain>
        <tissue evidence="3">Gills</tissue>
    </source>
</reference>
<name>A0ABD3VIA1_SINWO</name>
<accession>A0ABD3VIA1</accession>
<comment type="caution">
    <text evidence="3">The sequence shown here is derived from an EMBL/GenBank/DDBJ whole genome shotgun (WGS) entry which is preliminary data.</text>
</comment>
<dbReference type="AlphaFoldDB" id="A0ABD3VIA1"/>
<sequence>MTVLLFIACWMVVSEATFQIIKVPPGATVEIEPPEVEGPPPTSSPMGAASHSMGRASPMLGSGGESMMGGAMPMMSMPQSVPGMMGQPMEMMPDRAMGMTRGHMGMMGPMPESMMGPAMEPMPRSMPPMTMEGILTVMMRVTPPPMMPGGQSMPPPEEPCSCAVQCCSLPTEPRRHLPILHLPNVIHDGCCGCINCPPSLFPDVAQMLMLIQTTKM</sequence>
<evidence type="ECO:0000256" key="1">
    <source>
        <dbReference type="SAM" id="MobiDB-lite"/>
    </source>
</evidence>
<keyword evidence="2" id="KW-0732">Signal</keyword>
<feature type="chain" id="PRO_5044896229" evidence="2">
    <location>
        <begin position="17"/>
        <end position="216"/>
    </location>
</feature>
<proteinExistence type="predicted"/>
<feature type="signal peptide" evidence="2">
    <location>
        <begin position="1"/>
        <end position="16"/>
    </location>
</feature>